<dbReference type="Gene3D" id="3.40.50.720">
    <property type="entry name" value="NAD(P)-binding Rossmann-like Domain"/>
    <property type="match status" value="1"/>
</dbReference>
<dbReference type="AlphaFoldDB" id="A0A6A5WUV2"/>
<evidence type="ECO:0000313" key="4">
    <source>
        <dbReference type="EMBL" id="KAF2004888.1"/>
    </source>
</evidence>
<dbReference type="InterPro" id="IPR036291">
    <property type="entry name" value="NAD(P)-bd_dom_sf"/>
</dbReference>
<name>A0A6A5WUV2_9PLEO</name>
<evidence type="ECO:0000256" key="2">
    <source>
        <dbReference type="ARBA" id="ARBA00023002"/>
    </source>
</evidence>
<proteinExistence type="predicted"/>
<dbReference type="Proteomes" id="UP000799779">
    <property type="component" value="Unassembled WGS sequence"/>
</dbReference>
<dbReference type="Gene3D" id="3.90.25.10">
    <property type="entry name" value="UDP-galactose 4-epimerase, domain 1"/>
    <property type="match status" value="1"/>
</dbReference>
<keyword evidence="5" id="KW-1185">Reference proteome</keyword>
<keyword evidence="2" id="KW-0560">Oxidoreductase</keyword>
<keyword evidence="1" id="KW-0521">NADP</keyword>
<evidence type="ECO:0000313" key="5">
    <source>
        <dbReference type="Proteomes" id="UP000799779"/>
    </source>
</evidence>
<dbReference type="OrthoDB" id="9984533at2759"/>
<evidence type="ECO:0000259" key="3">
    <source>
        <dbReference type="Pfam" id="PF05368"/>
    </source>
</evidence>
<dbReference type="InterPro" id="IPR045312">
    <property type="entry name" value="PCBER-like"/>
</dbReference>
<feature type="domain" description="NmrA-like" evidence="3">
    <location>
        <begin position="4"/>
        <end position="130"/>
    </location>
</feature>
<dbReference type="SUPFAM" id="SSF51735">
    <property type="entry name" value="NAD(P)-binding Rossmann-fold domains"/>
    <property type="match status" value="1"/>
</dbReference>
<dbReference type="EMBL" id="ML977565">
    <property type="protein sequence ID" value="KAF2004888.1"/>
    <property type="molecule type" value="Genomic_DNA"/>
</dbReference>
<accession>A0A6A5WUV2</accession>
<dbReference type="CDD" id="cd05259">
    <property type="entry name" value="PCBER_SDR_a"/>
    <property type="match status" value="1"/>
</dbReference>
<dbReference type="InterPro" id="IPR008030">
    <property type="entry name" value="NmrA-like"/>
</dbReference>
<gene>
    <name evidence="4" type="ORF">P154DRAFT_21438</name>
</gene>
<dbReference type="Pfam" id="PF05368">
    <property type="entry name" value="NmrA"/>
    <property type="match status" value="1"/>
</dbReference>
<dbReference type="GO" id="GO:0016491">
    <property type="term" value="F:oxidoreductase activity"/>
    <property type="evidence" value="ECO:0007669"/>
    <property type="project" value="UniProtKB-KW"/>
</dbReference>
<dbReference type="InterPro" id="IPR051609">
    <property type="entry name" value="NmrA/Isoflavone_reductase-like"/>
</dbReference>
<sequence length="310" mass="34287">MSLKNIALVGASGTLGPSILSALKSHPTFNPFVINRHSSKSVYPKTRVITVPDDLNVAELTKLFKDKEIDALVIAIAGSRVDEQKKLIEAAYEAGVYRVVPADFGSCDSADEETVRLFPLYEKKKEIRDLLVLYASKARGKGNALEPLTWTSLISGHFFDWGLKGDLLKFDVKARKAYILDGGNVMSSGSSLAFIADALVKILEKPDETKNKIVYVHGVYKTQNEILDLLEKATGEKFERIEQSSKEIMERVGPSMREGDQESYLEAVATWGVVSADWKEKGGFANEMLGLEEEDAEAVVKRVVKELKVE</sequence>
<dbReference type="PANTHER" id="PTHR47706:SF9">
    <property type="entry name" value="NMRA-LIKE DOMAIN-CONTAINING PROTEIN-RELATED"/>
    <property type="match status" value="1"/>
</dbReference>
<protein>
    <submittedName>
        <fullName evidence="4">Isoflavone reductase family protein</fullName>
    </submittedName>
</protein>
<organism evidence="4 5">
    <name type="scientific">Amniculicola lignicola CBS 123094</name>
    <dbReference type="NCBI Taxonomy" id="1392246"/>
    <lineage>
        <taxon>Eukaryota</taxon>
        <taxon>Fungi</taxon>
        <taxon>Dikarya</taxon>
        <taxon>Ascomycota</taxon>
        <taxon>Pezizomycotina</taxon>
        <taxon>Dothideomycetes</taxon>
        <taxon>Pleosporomycetidae</taxon>
        <taxon>Pleosporales</taxon>
        <taxon>Amniculicolaceae</taxon>
        <taxon>Amniculicola</taxon>
    </lineage>
</organism>
<reference evidence="4" key="1">
    <citation type="journal article" date="2020" name="Stud. Mycol.">
        <title>101 Dothideomycetes genomes: a test case for predicting lifestyles and emergence of pathogens.</title>
        <authorList>
            <person name="Haridas S."/>
            <person name="Albert R."/>
            <person name="Binder M."/>
            <person name="Bloem J."/>
            <person name="Labutti K."/>
            <person name="Salamov A."/>
            <person name="Andreopoulos B."/>
            <person name="Baker S."/>
            <person name="Barry K."/>
            <person name="Bills G."/>
            <person name="Bluhm B."/>
            <person name="Cannon C."/>
            <person name="Castanera R."/>
            <person name="Culley D."/>
            <person name="Daum C."/>
            <person name="Ezra D."/>
            <person name="Gonzalez J."/>
            <person name="Henrissat B."/>
            <person name="Kuo A."/>
            <person name="Liang C."/>
            <person name="Lipzen A."/>
            <person name="Lutzoni F."/>
            <person name="Magnuson J."/>
            <person name="Mondo S."/>
            <person name="Nolan M."/>
            <person name="Ohm R."/>
            <person name="Pangilinan J."/>
            <person name="Park H.-J."/>
            <person name="Ramirez L."/>
            <person name="Alfaro M."/>
            <person name="Sun H."/>
            <person name="Tritt A."/>
            <person name="Yoshinaga Y."/>
            <person name="Zwiers L.-H."/>
            <person name="Turgeon B."/>
            <person name="Goodwin S."/>
            <person name="Spatafora J."/>
            <person name="Crous P."/>
            <person name="Grigoriev I."/>
        </authorList>
    </citation>
    <scope>NUCLEOTIDE SEQUENCE</scope>
    <source>
        <strain evidence="4">CBS 123094</strain>
    </source>
</reference>
<evidence type="ECO:0000256" key="1">
    <source>
        <dbReference type="ARBA" id="ARBA00022857"/>
    </source>
</evidence>
<dbReference type="PANTHER" id="PTHR47706">
    <property type="entry name" value="NMRA-LIKE FAMILY PROTEIN"/>
    <property type="match status" value="1"/>
</dbReference>